<proteinExistence type="predicted"/>
<name>A0A1K2HYQ7_9HYPH</name>
<dbReference type="GO" id="GO:0043165">
    <property type="term" value="P:Gram-negative-bacterium-type cell outer membrane assembly"/>
    <property type="evidence" value="ECO:0007669"/>
    <property type="project" value="InterPro"/>
</dbReference>
<reference evidence="1 2" key="1">
    <citation type="submission" date="2016-11" db="EMBL/GenBank/DDBJ databases">
        <authorList>
            <person name="Jaros S."/>
            <person name="Januszkiewicz K."/>
            <person name="Wedrychowicz H."/>
        </authorList>
    </citation>
    <scope>NUCLEOTIDE SEQUENCE [LARGE SCALE GENOMIC DNA]</scope>
    <source>
        <strain evidence="1 2">ATCC 23634</strain>
    </source>
</reference>
<evidence type="ECO:0008006" key="3">
    <source>
        <dbReference type="Google" id="ProtNLM"/>
    </source>
</evidence>
<gene>
    <name evidence="1" type="ORF">SAMN02983003_2374</name>
</gene>
<dbReference type="Gene3D" id="3.30.160.150">
    <property type="entry name" value="Lipoprotein like domain"/>
    <property type="match status" value="1"/>
</dbReference>
<dbReference type="Proteomes" id="UP000183447">
    <property type="component" value="Unassembled WGS sequence"/>
</dbReference>
<dbReference type="EMBL" id="FPKU01000002">
    <property type="protein sequence ID" value="SFZ85084.1"/>
    <property type="molecule type" value="Genomic_DNA"/>
</dbReference>
<keyword evidence="2" id="KW-1185">Reference proteome</keyword>
<dbReference type="GO" id="GO:0019867">
    <property type="term" value="C:outer membrane"/>
    <property type="evidence" value="ECO:0007669"/>
    <property type="project" value="InterPro"/>
</dbReference>
<dbReference type="AlphaFoldDB" id="A0A1K2HYQ7"/>
<evidence type="ECO:0000313" key="2">
    <source>
        <dbReference type="Proteomes" id="UP000183447"/>
    </source>
</evidence>
<organism evidence="1 2">
    <name type="scientific">Devosia enhydra</name>
    <dbReference type="NCBI Taxonomy" id="665118"/>
    <lineage>
        <taxon>Bacteria</taxon>
        <taxon>Pseudomonadati</taxon>
        <taxon>Pseudomonadota</taxon>
        <taxon>Alphaproteobacteria</taxon>
        <taxon>Hyphomicrobiales</taxon>
        <taxon>Devosiaceae</taxon>
        <taxon>Devosia</taxon>
    </lineage>
</organism>
<accession>A0A1K2HYQ7</accession>
<sequence length="186" mass="19602">MRGAVSRQKPVLPTSAQLRPTRSPTTLLKALALTAALIAPLAACSSLTPVYSDGQIGARQMSFAYAEPRNRLEQVIYQELGLRLGKTTDPSAPLIQVTASVYSRDLTLGSNPAPADAREATVTATAKVLDGPGGRELLQVRRNASASYTENAQGLANFSARTEAEERAAKAAAESLRLALLGALSR</sequence>
<evidence type="ECO:0000313" key="1">
    <source>
        <dbReference type="EMBL" id="SFZ85084.1"/>
    </source>
</evidence>
<protein>
    <recommendedName>
        <fullName evidence="3">LPS-assembly lipoprotein</fullName>
    </recommendedName>
</protein>
<dbReference type="STRING" id="665118.SAMN02983003_2374"/>